<dbReference type="EMBL" id="GG698910">
    <property type="protein sequence ID" value="EEU40279.1"/>
    <property type="molecule type" value="Genomic_DNA"/>
</dbReference>
<keyword evidence="2" id="KW-1185">Reference proteome</keyword>
<dbReference type="AlphaFoldDB" id="C7Z7C5"/>
<gene>
    <name evidence="1" type="ORF">NECHADRAFT_99207</name>
</gene>
<dbReference type="KEGG" id="nhe:NECHADRAFT_99207"/>
<sequence>LSPRLVSSPQYLHLSFCSYRLISYPFSRTTDRTLIPTRSLVAIHHSLSFSESHSASPLHNGLQARRAARLRPSPRCPSAYLRWLSARSIPAAAGPSARSARLLSAGPSDGILQPAARSLPSWTGPLSSSARSLWPARWPSSSRLLSRRR</sequence>
<dbReference type="HOGENOM" id="CLU_1754090_0_0_1"/>
<dbReference type="InParanoid" id="C7Z7C5"/>
<dbReference type="RefSeq" id="XP_003045992.1">
    <property type="nucleotide sequence ID" value="XM_003045946.1"/>
</dbReference>
<dbReference type="Proteomes" id="UP000005206">
    <property type="component" value="Chromosome 2"/>
</dbReference>
<dbReference type="GeneID" id="9668271"/>
<dbReference type="VEuPathDB" id="FungiDB:NECHADRAFT_99207"/>
<organism evidence="1 2">
    <name type="scientific">Fusarium vanettenii (strain ATCC MYA-4622 / CBS 123669 / FGSC 9596 / NRRL 45880 / 77-13-4)</name>
    <name type="common">Fusarium solani subsp. pisi</name>
    <dbReference type="NCBI Taxonomy" id="660122"/>
    <lineage>
        <taxon>Eukaryota</taxon>
        <taxon>Fungi</taxon>
        <taxon>Dikarya</taxon>
        <taxon>Ascomycota</taxon>
        <taxon>Pezizomycotina</taxon>
        <taxon>Sordariomycetes</taxon>
        <taxon>Hypocreomycetidae</taxon>
        <taxon>Hypocreales</taxon>
        <taxon>Nectriaceae</taxon>
        <taxon>Fusarium</taxon>
        <taxon>Fusarium solani species complex</taxon>
        <taxon>Fusarium vanettenii</taxon>
    </lineage>
</organism>
<feature type="non-terminal residue" evidence="1">
    <location>
        <position position="1"/>
    </location>
</feature>
<name>C7Z7C5_FUSV7</name>
<evidence type="ECO:0000313" key="1">
    <source>
        <dbReference type="EMBL" id="EEU40279.1"/>
    </source>
</evidence>
<proteinExistence type="predicted"/>
<accession>C7Z7C5</accession>
<reference evidence="1 2" key="1">
    <citation type="journal article" date="2009" name="PLoS Genet.">
        <title>The genome of Nectria haematococca: contribution of supernumerary chromosomes to gene expansion.</title>
        <authorList>
            <person name="Coleman J.J."/>
            <person name="Rounsley S.D."/>
            <person name="Rodriguez-Carres M."/>
            <person name="Kuo A."/>
            <person name="Wasmann C.C."/>
            <person name="Grimwood J."/>
            <person name="Schmutz J."/>
            <person name="Taga M."/>
            <person name="White G.J."/>
            <person name="Zhou S."/>
            <person name="Schwartz D.C."/>
            <person name="Freitag M."/>
            <person name="Ma L.J."/>
            <person name="Danchin E.G."/>
            <person name="Henrissat B."/>
            <person name="Coutinho P.M."/>
            <person name="Nelson D.R."/>
            <person name="Straney D."/>
            <person name="Napoli C.A."/>
            <person name="Barker B.M."/>
            <person name="Gribskov M."/>
            <person name="Rep M."/>
            <person name="Kroken S."/>
            <person name="Molnar I."/>
            <person name="Rensing C."/>
            <person name="Kennell J.C."/>
            <person name="Zamora J."/>
            <person name="Farman M.L."/>
            <person name="Selker E.U."/>
            <person name="Salamov A."/>
            <person name="Shapiro H."/>
            <person name="Pangilinan J."/>
            <person name="Lindquist E."/>
            <person name="Lamers C."/>
            <person name="Grigoriev I.V."/>
            <person name="Geiser D.M."/>
            <person name="Covert S.F."/>
            <person name="Temporini E."/>
            <person name="Vanetten H.D."/>
        </authorList>
    </citation>
    <scope>NUCLEOTIDE SEQUENCE [LARGE SCALE GENOMIC DNA]</scope>
    <source>
        <strain evidence="2">ATCC MYA-4622 / CBS 123669 / FGSC 9596 / NRRL 45880 / 77-13-4</strain>
    </source>
</reference>
<evidence type="ECO:0000313" key="2">
    <source>
        <dbReference type="Proteomes" id="UP000005206"/>
    </source>
</evidence>
<protein>
    <submittedName>
        <fullName evidence="1">Expressed protein</fullName>
    </submittedName>
</protein>